<protein>
    <submittedName>
        <fullName evidence="2">Ras-related protein rab-26</fullName>
    </submittedName>
</protein>
<dbReference type="Proteomes" id="UP000036403">
    <property type="component" value="Unassembled WGS sequence"/>
</dbReference>
<gene>
    <name evidence="2" type="ORF">RF55_9346</name>
</gene>
<proteinExistence type="predicted"/>
<keyword evidence="3" id="KW-1185">Reference proteome</keyword>
<reference evidence="2 3" key="1">
    <citation type="submission" date="2015-04" db="EMBL/GenBank/DDBJ databases">
        <title>Lasius niger genome sequencing.</title>
        <authorList>
            <person name="Konorov E.A."/>
            <person name="Nikitin M.A."/>
            <person name="Kirill M.V."/>
            <person name="Chang P."/>
        </authorList>
    </citation>
    <scope>NUCLEOTIDE SEQUENCE [LARGE SCALE GENOMIC DNA]</scope>
    <source>
        <tissue evidence="2">Whole</tissue>
    </source>
</reference>
<evidence type="ECO:0000313" key="2">
    <source>
        <dbReference type="EMBL" id="KMQ90851.1"/>
    </source>
</evidence>
<name>A0A0J7KKV5_LASNI</name>
<evidence type="ECO:0000313" key="3">
    <source>
        <dbReference type="Proteomes" id="UP000036403"/>
    </source>
</evidence>
<accession>A0A0J7KKV5</accession>
<organism evidence="2 3">
    <name type="scientific">Lasius niger</name>
    <name type="common">Black garden ant</name>
    <dbReference type="NCBI Taxonomy" id="67767"/>
    <lineage>
        <taxon>Eukaryota</taxon>
        <taxon>Metazoa</taxon>
        <taxon>Ecdysozoa</taxon>
        <taxon>Arthropoda</taxon>
        <taxon>Hexapoda</taxon>
        <taxon>Insecta</taxon>
        <taxon>Pterygota</taxon>
        <taxon>Neoptera</taxon>
        <taxon>Endopterygota</taxon>
        <taxon>Hymenoptera</taxon>
        <taxon>Apocrita</taxon>
        <taxon>Aculeata</taxon>
        <taxon>Formicoidea</taxon>
        <taxon>Formicidae</taxon>
        <taxon>Formicinae</taxon>
        <taxon>Lasius</taxon>
        <taxon>Lasius</taxon>
    </lineage>
</organism>
<sequence length="90" mass="9355">MSIVEETLRNVSRRSRHGMRGGGGGSGPDWSTAGARGPAQPGPLTVPAALTRPQDITGPTRRQSSRDSVDSAGQHTPPDHADLLFKVSAA</sequence>
<dbReference type="AlphaFoldDB" id="A0A0J7KKV5"/>
<comment type="caution">
    <text evidence="2">The sequence shown here is derived from an EMBL/GenBank/DDBJ whole genome shotgun (WGS) entry which is preliminary data.</text>
</comment>
<evidence type="ECO:0000256" key="1">
    <source>
        <dbReference type="SAM" id="MobiDB-lite"/>
    </source>
</evidence>
<feature type="region of interest" description="Disordered" evidence="1">
    <location>
        <begin position="1"/>
        <end position="90"/>
    </location>
</feature>
<dbReference type="PaxDb" id="67767-A0A0J7KKV5"/>
<dbReference type="STRING" id="67767.A0A0J7KKV5"/>
<dbReference type="EMBL" id="LBMM01006177">
    <property type="protein sequence ID" value="KMQ90851.1"/>
    <property type="molecule type" value="Genomic_DNA"/>
</dbReference>